<dbReference type="InterPro" id="IPR011704">
    <property type="entry name" value="ATPase_dyneun-rel_AAA"/>
</dbReference>
<evidence type="ECO:0000313" key="2">
    <source>
        <dbReference type="EMBL" id="SES67058.1"/>
    </source>
</evidence>
<dbReference type="EMBL" id="FOHI01000001">
    <property type="protein sequence ID" value="SES67058.1"/>
    <property type="molecule type" value="Genomic_DNA"/>
</dbReference>
<gene>
    <name evidence="2" type="ORF">SAMN05216412_101175</name>
</gene>
<name>A0A1H9YES2_9PROT</name>
<accession>A0A1H9YES2</accession>
<dbReference type="OrthoDB" id="9781481at2"/>
<dbReference type="AlphaFoldDB" id="A0A1H9YES2"/>
<dbReference type="PANTHER" id="PTHR37291:SF1">
    <property type="entry name" value="TYPE IV METHYL-DIRECTED RESTRICTION ENZYME ECOKMCRB SUBUNIT"/>
    <property type="match status" value="1"/>
</dbReference>
<dbReference type="SUPFAM" id="SSF52540">
    <property type="entry name" value="P-loop containing nucleoside triphosphate hydrolases"/>
    <property type="match status" value="1"/>
</dbReference>
<dbReference type="Pfam" id="PF07728">
    <property type="entry name" value="AAA_5"/>
    <property type="match status" value="1"/>
</dbReference>
<dbReference type="GO" id="GO:0005524">
    <property type="term" value="F:ATP binding"/>
    <property type="evidence" value="ECO:0007669"/>
    <property type="project" value="InterPro"/>
</dbReference>
<dbReference type="Gene3D" id="3.40.50.300">
    <property type="entry name" value="P-loop containing nucleotide triphosphate hydrolases"/>
    <property type="match status" value="2"/>
</dbReference>
<dbReference type="Proteomes" id="UP000183339">
    <property type="component" value="Unassembled WGS sequence"/>
</dbReference>
<proteinExistence type="predicted"/>
<organism evidence="2 3">
    <name type="scientific">Nitrosospira multiformis</name>
    <dbReference type="NCBI Taxonomy" id="1231"/>
    <lineage>
        <taxon>Bacteria</taxon>
        <taxon>Pseudomonadati</taxon>
        <taxon>Pseudomonadota</taxon>
        <taxon>Betaproteobacteria</taxon>
        <taxon>Nitrosomonadales</taxon>
        <taxon>Nitrosomonadaceae</taxon>
        <taxon>Nitrosospira</taxon>
    </lineage>
</organism>
<dbReference type="GO" id="GO:0016887">
    <property type="term" value="F:ATP hydrolysis activity"/>
    <property type="evidence" value="ECO:0007669"/>
    <property type="project" value="InterPro"/>
</dbReference>
<sequence length="755" mass="85644">MNGATKSLLLNAEMAQPFIDEVWGFSQVLTQEEIANGKLEFNLRYRDQLSRYQENEGVFRFLTDDGILFNATISSLGLPFILSTEIQEYFLRKDVSVGTTIYLEFTDPSRIMIRNSPRDKAVQKNFDKMAGSNGVMPNGDLNTILYGPPGTGKTYTTIELALEILDPGFLADYKEDRTALKKRFDALVSTGDVRFVTFHQSFSYEDFVEGLRARNDEDGKLHYEVVDGVFKNICTSAVARVTQQAEAPLDLRGRRIWKMSLGNTQGVDAYIYDECIERGCALLGWGGTIDFSGCRSREEVYQRFTAAKEVISKDSYAVSAVTTFLLKIKPGDLLIVSEGNFKFRAIGEVMGDYIYLNREEQGDHYGQCRRVSWLRVYEPALPLDQLMNNQFSQMTLYELKDTAIDMAKLEKLLTRSTSAPIDSATGTLFQVGERLGGYLVLRATSEVIELEKPNGKHLPFTIEFLETLAGYIRQGKLTINDIREKRVFDKVPDTQLEPYLVNGYYNVLPSLVERLCGSANVVAEPNSIGEKGTNTKVLIIDEINRGNVSRIFGELITLIEPSKRQGNDEALEVVLPYSKERFSVPNNVYLIGTMNTADRSLAGLDIALRRRFTFKEIPPDYSLFDGVHVEGVSIGELLQTMNQRIEALLDRDHCIGHAYFLPLRDNRTVSHLASIFRQKILPLLQEYFFEDWERIRWILNDHRKETEHQFITQGISSSLELFGNNVEGLGNVKSQWELRIESFNTIESYRGIIGV</sequence>
<protein>
    <submittedName>
        <fullName evidence="2">5-methylcytosine-specific restriction enzyme B</fullName>
    </submittedName>
</protein>
<reference evidence="2 3" key="1">
    <citation type="submission" date="2016-10" db="EMBL/GenBank/DDBJ databases">
        <authorList>
            <person name="de Groot N.N."/>
        </authorList>
    </citation>
    <scope>NUCLEOTIDE SEQUENCE [LARGE SCALE GENOMIC DNA]</scope>
    <source>
        <strain evidence="2 3">Nl7</strain>
    </source>
</reference>
<dbReference type="InterPro" id="IPR052934">
    <property type="entry name" value="Methyl-DNA_Rec/Restrict_Enz"/>
</dbReference>
<evidence type="ECO:0000259" key="1">
    <source>
        <dbReference type="Pfam" id="PF07728"/>
    </source>
</evidence>
<dbReference type="InterPro" id="IPR027417">
    <property type="entry name" value="P-loop_NTPase"/>
</dbReference>
<evidence type="ECO:0000313" key="3">
    <source>
        <dbReference type="Proteomes" id="UP000183339"/>
    </source>
</evidence>
<dbReference type="PANTHER" id="PTHR37291">
    <property type="entry name" value="5-METHYLCYTOSINE-SPECIFIC RESTRICTION ENZYME B"/>
    <property type="match status" value="1"/>
</dbReference>
<feature type="domain" description="ATPase dynein-related AAA" evidence="1">
    <location>
        <begin position="523"/>
        <end position="612"/>
    </location>
</feature>